<reference evidence="1" key="1">
    <citation type="submission" date="2023-06" db="EMBL/GenBank/DDBJ databases">
        <title>Genome-scale phylogeny and comparative genomics of the fungal order Sordariales.</title>
        <authorList>
            <consortium name="Lawrence Berkeley National Laboratory"/>
            <person name="Hensen N."/>
            <person name="Bonometti L."/>
            <person name="Westerberg I."/>
            <person name="Brannstrom I.O."/>
            <person name="Guillou S."/>
            <person name="Cros-Aarteil S."/>
            <person name="Calhoun S."/>
            <person name="Haridas S."/>
            <person name="Kuo A."/>
            <person name="Mondo S."/>
            <person name="Pangilinan J."/>
            <person name="Riley R."/>
            <person name="Labutti K."/>
            <person name="Andreopoulos B."/>
            <person name="Lipzen A."/>
            <person name="Chen C."/>
            <person name="Yanf M."/>
            <person name="Daum C."/>
            <person name="Ng V."/>
            <person name="Clum A."/>
            <person name="Steindorff A."/>
            <person name="Ohm R."/>
            <person name="Martin F."/>
            <person name="Silar P."/>
            <person name="Natvig D."/>
            <person name="Lalanne C."/>
            <person name="Gautier V."/>
            <person name="Ament-Velasquez S.L."/>
            <person name="Kruys A."/>
            <person name="Hutchinson M.I."/>
            <person name="Powell A.J."/>
            <person name="Barry K."/>
            <person name="Miller A.N."/>
            <person name="Grigoriev I.V."/>
            <person name="Debuchy R."/>
            <person name="Gladieux P."/>
            <person name="Thoren M.H."/>
            <person name="Johannesson H."/>
        </authorList>
    </citation>
    <scope>NUCLEOTIDE SEQUENCE</scope>
    <source>
        <strain evidence="1">SMH2532-1</strain>
    </source>
</reference>
<accession>A0AA40CXR9</accession>
<protein>
    <recommendedName>
        <fullName evidence="3">FAR1 domain-containing protein</fullName>
    </recommendedName>
</protein>
<dbReference type="EMBL" id="JAULSV010000001">
    <property type="protein sequence ID" value="KAK0655460.1"/>
    <property type="molecule type" value="Genomic_DNA"/>
</dbReference>
<evidence type="ECO:0000313" key="2">
    <source>
        <dbReference type="Proteomes" id="UP001174936"/>
    </source>
</evidence>
<gene>
    <name evidence="1" type="ORF">B0T16DRAFT_397028</name>
</gene>
<proteinExistence type="predicted"/>
<dbReference type="Proteomes" id="UP001174936">
    <property type="component" value="Unassembled WGS sequence"/>
</dbReference>
<evidence type="ECO:0000313" key="1">
    <source>
        <dbReference type="EMBL" id="KAK0655460.1"/>
    </source>
</evidence>
<organism evidence="1 2">
    <name type="scientific">Cercophora newfieldiana</name>
    <dbReference type="NCBI Taxonomy" id="92897"/>
    <lineage>
        <taxon>Eukaryota</taxon>
        <taxon>Fungi</taxon>
        <taxon>Dikarya</taxon>
        <taxon>Ascomycota</taxon>
        <taxon>Pezizomycotina</taxon>
        <taxon>Sordariomycetes</taxon>
        <taxon>Sordariomycetidae</taxon>
        <taxon>Sordariales</taxon>
        <taxon>Lasiosphaeriaceae</taxon>
        <taxon>Cercophora</taxon>
    </lineage>
</organism>
<comment type="caution">
    <text evidence="1">The sequence shown here is derived from an EMBL/GenBank/DDBJ whole genome shotgun (WGS) entry which is preliminary data.</text>
</comment>
<sequence>MPTATPVTSALGMPRWHPGFEFFSDYEVLEPEDVIPATPHPIPPLSEAMAVARDLLPLDYRLELPTDLPFFDPDSAHQPPDDALEPGLEYHDADHEWNGIETDDEGGFTDDDDDDPIPNPPTSITASTIKGLQDAVNQWARPHGFAVIRKHGRGKRNGQYTRYTLFCDRYGQPRPSESTGLRKVYSRKCGCEWKATAV</sequence>
<dbReference type="AlphaFoldDB" id="A0AA40CXR9"/>
<name>A0AA40CXR9_9PEZI</name>
<keyword evidence="2" id="KW-1185">Reference proteome</keyword>
<evidence type="ECO:0008006" key="3">
    <source>
        <dbReference type="Google" id="ProtNLM"/>
    </source>
</evidence>